<proteinExistence type="predicted"/>
<evidence type="ECO:0000313" key="1">
    <source>
        <dbReference type="EMBL" id="RGE67017.1"/>
    </source>
</evidence>
<organism evidence="1 2">
    <name type="scientific">Anaerotruncus colihominis</name>
    <dbReference type="NCBI Taxonomy" id="169435"/>
    <lineage>
        <taxon>Bacteria</taxon>
        <taxon>Bacillati</taxon>
        <taxon>Bacillota</taxon>
        <taxon>Clostridia</taxon>
        <taxon>Eubacteriales</taxon>
        <taxon>Oscillospiraceae</taxon>
        <taxon>Anaerotruncus</taxon>
    </lineage>
</organism>
<reference evidence="1 2" key="1">
    <citation type="submission" date="2018-08" db="EMBL/GenBank/DDBJ databases">
        <title>A genome reference for cultivated species of the human gut microbiota.</title>
        <authorList>
            <person name="Zou Y."/>
            <person name="Xue W."/>
            <person name="Luo G."/>
        </authorList>
    </citation>
    <scope>NUCLEOTIDE SEQUENCE [LARGE SCALE GENOMIC DNA]</scope>
    <source>
        <strain evidence="1 2">TF05-12AC</strain>
    </source>
</reference>
<name>A0A3E3IIZ5_9FIRM</name>
<sequence>MRATPSFVCRGPAKCAPAAPRLSRILLPGSASSEQDSCGLYTCSARPIIRGAAGINAVPNALFAAQPTKVFRRGLFSKRPESFLAYLFFKKGKFQKSGRGCRGCRRREG</sequence>
<dbReference type="EMBL" id="QVME01000006">
    <property type="protein sequence ID" value="RGE67017.1"/>
    <property type="molecule type" value="Genomic_DNA"/>
</dbReference>
<dbReference type="Proteomes" id="UP000260828">
    <property type="component" value="Unassembled WGS sequence"/>
</dbReference>
<comment type="caution">
    <text evidence="1">The sequence shown here is derived from an EMBL/GenBank/DDBJ whole genome shotgun (WGS) entry which is preliminary data.</text>
</comment>
<gene>
    <name evidence="1" type="ORF">DXC40_12340</name>
</gene>
<dbReference type="AlphaFoldDB" id="A0A3E3IIZ5"/>
<protein>
    <submittedName>
        <fullName evidence="1">Uncharacterized protein</fullName>
    </submittedName>
</protein>
<accession>A0A3E3IIZ5</accession>
<evidence type="ECO:0000313" key="2">
    <source>
        <dbReference type="Proteomes" id="UP000260828"/>
    </source>
</evidence>